<accession>A0ABW6GAJ5</accession>
<dbReference type="Pfam" id="PF04294">
    <property type="entry name" value="VanW"/>
    <property type="match status" value="1"/>
</dbReference>
<feature type="compositionally biased region" description="Low complexity" evidence="1">
    <location>
        <begin position="24"/>
        <end position="35"/>
    </location>
</feature>
<sequence length="857" mass="86786">MAQDDDSVTPDPATSETGDVPDRASGAESSSGNSADADEAAGPAVDPDDASDGDPRPADPQGEDTATGGNDTGGDTPAADGDGEQGAGDATPDGHSGELGTVDTRPGGDPGGAVEPEWPEEGPAWPSESDAAALGTRGIAGAGAAAAVSTGGDAAGEPGSGVADARTPETGAFRAAEADGADTSDTAGSEDTGSEDTGAEDTGAGDAPPDAADADTTSATTTSEDAAASRVLPFDVPWRRVGVISAVVVGVLVVLYGLDLLISQGDVARGRTVAGVDVAGQSREEAERTLRDELDEESPVRLTGGGEHTLDPASAGLSVDWQATLDAATDQPLNPFTRLASLFTGEDVGLVSTADTAQLDAEIERLRDDIDRKATEGTIRFEGTTPVAVDPVKGRKLDSGGARSAILARWAAPGGVALPVRTIEVRSTPGTVRTAVTDLAEPAVSERVTIRGEGATATVRPRGIARSLTFDVRDDGSLAAGIDEEILRDVAGPQLASTEDPGRDARFTFAGGKPKIEPSTDGYGVDWAAVAKKLPGVLTGDGDRAVTAPYGEQPAELTTKEAEGLGIEEVVGEFTTGGFAYDSGLNIKQVAKEVNGAVVEPGETFSLNEFTGPRGLEQGYVSAGVISSGQPGRAVGGGISQFATTLYNAYYFAGLKDIEHKEHSYYISRYPVGREATVYQNPDGSSVIDLKFKNDSPNGIVIQTIWTPSDITVKLWGSKRYEVESVNGGRYNFTSPPTEVVPASESCVPSSGSSGFSTNDTRVFKDSQTGEVVSRERRDVVYRGQTAVVCLEPEPEPEPSDGDGGDGDGSGNGGDGNGGDDSGGGSDDGGDGNGGGSGNGNNGNGGNNGGGGNGGGR</sequence>
<feature type="compositionally biased region" description="Gly residues" evidence="1">
    <location>
        <begin position="807"/>
        <end position="857"/>
    </location>
</feature>
<evidence type="ECO:0000313" key="3">
    <source>
        <dbReference type="EMBL" id="MFD6796227.1"/>
    </source>
</evidence>
<dbReference type="RefSeq" id="WP_258938415.1">
    <property type="nucleotide sequence ID" value="NZ_JANBBF010000016.1"/>
</dbReference>
<dbReference type="InterPro" id="IPR007391">
    <property type="entry name" value="Vancomycin_resist_VanW"/>
</dbReference>
<dbReference type="InterPro" id="IPR022029">
    <property type="entry name" value="YoaR-like_PG-bd"/>
</dbReference>
<evidence type="ECO:0000256" key="1">
    <source>
        <dbReference type="SAM" id="MobiDB-lite"/>
    </source>
</evidence>
<feature type="compositionally biased region" description="Low complexity" evidence="1">
    <location>
        <begin position="112"/>
        <end position="156"/>
    </location>
</feature>
<dbReference type="PANTHER" id="PTHR35788:SF1">
    <property type="entry name" value="EXPORTED PROTEIN"/>
    <property type="match status" value="1"/>
</dbReference>
<dbReference type="Proteomes" id="UP001598673">
    <property type="component" value="Unassembled WGS sequence"/>
</dbReference>
<name>A0ABW6GAJ5_9PSEU</name>
<dbReference type="Pfam" id="PF12229">
    <property type="entry name" value="PG_binding_4"/>
    <property type="match status" value="2"/>
</dbReference>
<evidence type="ECO:0000259" key="2">
    <source>
        <dbReference type="Pfam" id="PF12229"/>
    </source>
</evidence>
<evidence type="ECO:0000313" key="4">
    <source>
        <dbReference type="Proteomes" id="UP001598673"/>
    </source>
</evidence>
<feature type="compositionally biased region" description="Basic and acidic residues" evidence="1">
    <location>
        <begin position="282"/>
        <end position="292"/>
    </location>
</feature>
<feature type="domain" description="YoaR-like putative peptidoglycan binding" evidence="2">
    <location>
        <begin position="310"/>
        <end position="406"/>
    </location>
</feature>
<feature type="compositionally biased region" description="Polar residues" evidence="1">
    <location>
        <begin position="758"/>
        <end position="771"/>
    </location>
</feature>
<proteinExistence type="predicted"/>
<keyword evidence="4" id="KW-1185">Reference proteome</keyword>
<dbReference type="InterPro" id="IPR052913">
    <property type="entry name" value="Glycopeptide_resist_protein"/>
</dbReference>
<feature type="compositionally biased region" description="Acidic residues" evidence="1">
    <location>
        <begin position="793"/>
        <end position="806"/>
    </location>
</feature>
<organism evidence="3 4">
    <name type="scientific">Prauserella salsuginis</name>
    <dbReference type="NCBI Taxonomy" id="387889"/>
    <lineage>
        <taxon>Bacteria</taxon>
        <taxon>Bacillati</taxon>
        <taxon>Actinomycetota</taxon>
        <taxon>Actinomycetes</taxon>
        <taxon>Pseudonocardiales</taxon>
        <taxon>Pseudonocardiaceae</taxon>
        <taxon>Prauserella</taxon>
        <taxon>Prauserella salsuginis group</taxon>
    </lineage>
</organism>
<feature type="region of interest" description="Disordered" evidence="1">
    <location>
        <begin position="1"/>
        <end position="227"/>
    </location>
</feature>
<feature type="compositionally biased region" description="Low complexity" evidence="1">
    <location>
        <begin position="63"/>
        <end position="80"/>
    </location>
</feature>
<protein>
    <submittedName>
        <fullName evidence="3">VanW family protein</fullName>
    </submittedName>
</protein>
<dbReference type="EMBL" id="JBHXCV010000018">
    <property type="protein sequence ID" value="MFD6796227.1"/>
    <property type="molecule type" value="Genomic_DNA"/>
</dbReference>
<gene>
    <name evidence="3" type="ORF">ACFWGY_23120</name>
</gene>
<feature type="compositionally biased region" description="Low complexity" evidence="1">
    <location>
        <begin position="744"/>
        <end position="757"/>
    </location>
</feature>
<dbReference type="PANTHER" id="PTHR35788">
    <property type="entry name" value="EXPORTED PROTEIN-RELATED"/>
    <property type="match status" value="1"/>
</dbReference>
<feature type="compositionally biased region" description="Low complexity" evidence="1">
    <location>
        <begin position="200"/>
        <end position="227"/>
    </location>
</feature>
<feature type="region of interest" description="Disordered" evidence="1">
    <location>
        <begin position="280"/>
        <end position="313"/>
    </location>
</feature>
<reference evidence="3 4" key="1">
    <citation type="submission" date="2024-09" db="EMBL/GenBank/DDBJ databases">
        <title>The Natural Products Discovery Center: Release of the First 8490 Sequenced Strains for Exploring Actinobacteria Biosynthetic Diversity.</title>
        <authorList>
            <person name="Kalkreuter E."/>
            <person name="Kautsar S.A."/>
            <person name="Yang D."/>
            <person name="Bader C.D."/>
            <person name="Teijaro C.N."/>
            <person name="Fluegel L."/>
            <person name="Davis C.M."/>
            <person name="Simpson J.R."/>
            <person name="Lauterbach L."/>
            <person name="Steele A.D."/>
            <person name="Gui C."/>
            <person name="Meng S."/>
            <person name="Li G."/>
            <person name="Viehrig K."/>
            <person name="Ye F."/>
            <person name="Su P."/>
            <person name="Kiefer A.F."/>
            <person name="Nichols A."/>
            <person name="Cepeda A.J."/>
            <person name="Yan W."/>
            <person name="Fan B."/>
            <person name="Jiang Y."/>
            <person name="Adhikari A."/>
            <person name="Zheng C.-J."/>
            <person name="Schuster L."/>
            <person name="Cowan T.M."/>
            <person name="Smanski M.J."/>
            <person name="Chevrette M.G."/>
            <person name="De Carvalho L.P.S."/>
            <person name="Shen B."/>
        </authorList>
    </citation>
    <scope>NUCLEOTIDE SEQUENCE [LARGE SCALE GENOMIC DNA]</scope>
    <source>
        <strain evidence="3 4">NPDC060353</strain>
    </source>
</reference>
<feature type="region of interest" description="Disordered" evidence="1">
    <location>
        <begin position="737"/>
        <end position="857"/>
    </location>
</feature>
<feature type="domain" description="YoaR-like putative peptidoglycan binding" evidence="2">
    <location>
        <begin position="473"/>
        <end position="543"/>
    </location>
</feature>
<comment type="caution">
    <text evidence="3">The sequence shown here is derived from an EMBL/GenBank/DDBJ whole genome shotgun (WGS) entry which is preliminary data.</text>
</comment>